<accession>A0A418WKS3</accession>
<name>A0A418WKS3_9SPHN</name>
<reference evidence="3 4" key="1">
    <citation type="submission" date="2018-09" db="EMBL/GenBank/DDBJ databases">
        <authorList>
            <person name="Zhu H."/>
        </authorList>
    </citation>
    <scope>NUCLEOTIDE SEQUENCE [LARGE SCALE GENOMIC DNA]</scope>
    <source>
        <strain evidence="3 4">K2R01-6</strain>
    </source>
</reference>
<dbReference type="InterPro" id="IPR051019">
    <property type="entry name" value="VLCFA-Steroid_DH"/>
</dbReference>
<dbReference type="Proteomes" id="UP000286100">
    <property type="component" value="Unassembled WGS sequence"/>
</dbReference>
<keyword evidence="4" id="KW-1185">Reference proteome</keyword>
<proteinExistence type="inferred from homology"/>
<dbReference type="EMBL" id="QYUM01000003">
    <property type="protein sequence ID" value="RJF90644.1"/>
    <property type="molecule type" value="Genomic_DNA"/>
</dbReference>
<dbReference type="PANTHER" id="PTHR43899:SF13">
    <property type="entry name" value="RH59310P"/>
    <property type="match status" value="1"/>
</dbReference>
<comment type="similarity">
    <text evidence="1">Belongs to the short-chain dehydrogenases/reductases (SDR) family.</text>
</comment>
<gene>
    <name evidence="3" type="ORF">D3876_10535</name>
</gene>
<dbReference type="Pfam" id="PF00106">
    <property type="entry name" value="adh_short"/>
    <property type="match status" value="1"/>
</dbReference>
<dbReference type="AlphaFoldDB" id="A0A418WKS3"/>
<evidence type="ECO:0000256" key="1">
    <source>
        <dbReference type="ARBA" id="ARBA00006484"/>
    </source>
</evidence>
<evidence type="ECO:0000313" key="3">
    <source>
        <dbReference type="EMBL" id="RJF90644.1"/>
    </source>
</evidence>
<protein>
    <submittedName>
        <fullName evidence="3">SDR family NAD(P)-dependent oxidoreductase</fullName>
    </submittedName>
</protein>
<dbReference type="InterPro" id="IPR002347">
    <property type="entry name" value="SDR_fam"/>
</dbReference>
<dbReference type="SUPFAM" id="SSF51735">
    <property type="entry name" value="NAD(P)-binding Rossmann-fold domains"/>
    <property type="match status" value="1"/>
</dbReference>
<dbReference type="InterPro" id="IPR036291">
    <property type="entry name" value="NAD(P)-bd_dom_sf"/>
</dbReference>
<dbReference type="OrthoDB" id="9810734at2"/>
<sequence length="266" mass="28488">MTFTQRFGPWALVTGASSGIGEAFASLLAERGLNLVLVARRKDRLESLATSLRAQHGIEIEAVELDLAAPEFTESLLHATKSKDVGLVISNAGFGFKGLHHLQDRQQLSALIDVNVRAPTLIANAFASRLIERGRGGIVLTGSVEGFISSPWSGAYAATKAYVHSLGEAIWDELKPHGVNVLVLAPGATDTENLRRQGFDAQQMSNVMTPRAVAEQALANIDKGPVYVPGRTNRAMIRFLGVIPKRKRIGLVGKGTKMAIDKAKAG</sequence>
<keyword evidence="2" id="KW-0560">Oxidoreductase</keyword>
<dbReference type="PIRSF" id="PIRSF000126">
    <property type="entry name" value="11-beta-HSD1"/>
    <property type="match status" value="1"/>
</dbReference>
<dbReference type="PANTHER" id="PTHR43899">
    <property type="entry name" value="RH59310P"/>
    <property type="match status" value="1"/>
</dbReference>
<dbReference type="GO" id="GO:0016491">
    <property type="term" value="F:oxidoreductase activity"/>
    <property type="evidence" value="ECO:0007669"/>
    <property type="project" value="UniProtKB-KW"/>
</dbReference>
<organism evidence="3 4">
    <name type="scientific">Sphingomonas cavernae</name>
    <dbReference type="NCBI Taxonomy" id="2320861"/>
    <lineage>
        <taxon>Bacteria</taxon>
        <taxon>Pseudomonadati</taxon>
        <taxon>Pseudomonadota</taxon>
        <taxon>Alphaproteobacteria</taxon>
        <taxon>Sphingomonadales</taxon>
        <taxon>Sphingomonadaceae</taxon>
        <taxon>Sphingomonas</taxon>
    </lineage>
</organism>
<comment type="caution">
    <text evidence="3">The sequence shown here is derived from an EMBL/GenBank/DDBJ whole genome shotgun (WGS) entry which is preliminary data.</text>
</comment>
<evidence type="ECO:0000313" key="4">
    <source>
        <dbReference type="Proteomes" id="UP000286100"/>
    </source>
</evidence>
<evidence type="ECO:0000256" key="2">
    <source>
        <dbReference type="ARBA" id="ARBA00023002"/>
    </source>
</evidence>
<dbReference type="PRINTS" id="PR00081">
    <property type="entry name" value="GDHRDH"/>
</dbReference>
<dbReference type="RefSeq" id="WP_119762005.1">
    <property type="nucleotide sequence ID" value="NZ_QYUM01000003.1"/>
</dbReference>
<dbReference type="Gene3D" id="3.40.50.720">
    <property type="entry name" value="NAD(P)-binding Rossmann-like Domain"/>
    <property type="match status" value="1"/>
</dbReference>